<name>A0A448YET7_BRENA</name>
<organism evidence="1 2">
    <name type="scientific">Brettanomyces naardenensis</name>
    <name type="common">Yeast</name>
    <dbReference type="NCBI Taxonomy" id="13370"/>
    <lineage>
        <taxon>Eukaryota</taxon>
        <taxon>Fungi</taxon>
        <taxon>Dikarya</taxon>
        <taxon>Ascomycota</taxon>
        <taxon>Saccharomycotina</taxon>
        <taxon>Pichiomycetes</taxon>
        <taxon>Pichiales</taxon>
        <taxon>Pichiaceae</taxon>
        <taxon>Brettanomyces</taxon>
    </lineage>
</organism>
<dbReference type="EMBL" id="CAACVR010000001">
    <property type="protein sequence ID" value="VEU19465.1"/>
    <property type="molecule type" value="Genomic_DNA"/>
</dbReference>
<gene>
    <name evidence="1" type="ORF">BRENAR_LOCUS202</name>
</gene>
<reference evidence="1 2" key="1">
    <citation type="submission" date="2018-12" db="EMBL/GenBank/DDBJ databases">
        <authorList>
            <person name="Tiukova I."/>
            <person name="Dainat J."/>
        </authorList>
    </citation>
    <scope>NUCLEOTIDE SEQUENCE [LARGE SCALE GENOMIC DNA]</scope>
</reference>
<dbReference type="AlphaFoldDB" id="A0A448YET7"/>
<proteinExistence type="predicted"/>
<protein>
    <submittedName>
        <fullName evidence="1">DEKNAAC100337</fullName>
    </submittedName>
</protein>
<dbReference type="OrthoDB" id="3986543at2759"/>
<accession>A0A448YET7</accession>
<keyword evidence="2" id="KW-1185">Reference proteome</keyword>
<dbReference type="Proteomes" id="UP000290900">
    <property type="component" value="Unassembled WGS sequence"/>
</dbReference>
<evidence type="ECO:0000313" key="1">
    <source>
        <dbReference type="EMBL" id="VEU19465.1"/>
    </source>
</evidence>
<sequence>MLKRLASVQKKSWRAAGELPLDKLGKDMTLIDYQKAFSRILNDRQDTPRQLKHATDLLCKMTENKSILPDFKSTAVLNKIFLKDDSGKYSDLYVEKLRQQNLEPAYFQIERCLERGQYEQAVELFWSKYDQYTEDNELDMFRLMKSLRAFKILMMASDRDDTDQLLKLITVLGGMGYLTQMNYSGILSNAIRYRNYDVCLTTINSLDTSLELSQGYLISLFYIFVSNDELVMALRILTRIDSQDTRSTLCLEVISRFELEDSWTLLDSLAEVSNLDYSLLPSSFLQISGLDDFEVLDAHLQCSLKLKNREAQKIMIYSLLSSIDNNQGHFASTAFVISFLKRHQLLDLLDQIDVDVVFHNISKYGNKVAAFGVAQLVKEAGLNMSTRNYYHLMKCECFGTEHDGVFRAAIDCLEENGKLEPDSIGLIKRLLKEANDTIAERFLDNLSNVDSVKAIVDYNFLCRNFQSTAERQKYKHDIMKGFGTYNSEFDQQNLRKLRL</sequence>
<dbReference type="InParanoid" id="A0A448YET7"/>
<evidence type="ECO:0000313" key="2">
    <source>
        <dbReference type="Proteomes" id="UP000290900"/>
    </source>
</evidence>